<dbReference type="AlphaFoldDB" id="A0A9P5MVH2"/>
<sequence>MDDYDSFYPRSNPNDYTSSILFMTPKPDPFQISGGQDAQQYSPSPELDNMWSSLDPAVLSGPHPNYAVQIYNDDDESFNHNIPPININIDTAFATSSVNHRGPSSSVSTTPLTPGLVSPSHPGYASSPSALTVTPPTPSHTLRPVSDVYPSYPPSAPVSPYPSQRSPWHISNAQSSPEPERVILSEHHVPFSEHQRGLMVPQKRYKPHTSSDRRRYVDEVDLEPAIYFFMQKPDESGIPLRDAMHGRFARLVGRDEPMFRERGPSISVRINWPGYQPWSRQIPTRDFRNPPGPITRSKLAKNVAKSVARFITEHHDRPMEEDGDPAWLVGPRRIEVNDLVLVRLDHVSKGSWQAHLQLLRPLRPR</sequence>
<keyword evidence="3" id="KW-1185">Reference proteome</keyword>
<feature type="compositionally biased region" description="Pro residues" evidence="1">
    <location>
        <begin position="151"/>
        <end position="160"/>
    </location>
</feature>
<dbReference type="OrthoDB" id="3269405at2759"/>
<feature type="region of interest" description="Disordered" evidence="1">
    <location>
        <begin position="27"/>
        <end position="49"/>
    </location>
</feature>
<comment type="caution">
    <text evidence="2">The sequence shown here is derived from an EMBL/GenBank/DDBJ whole genome shotgun (WGS) entry which is preliminary data.</text>
</comment>
<evidence type="ECO:0000313" key="3">
    <source>
        <dbReference type="Proteomes" id="UP000759537"/>
    </source>
</evidence>
<organism evidence="2 3">
    <name type="scientific">Russula ochroleuca</name>
    <dbReference type="NCBI Taxonomy" id="152965"/>
    <lineage>
        <taxon>Eukaryota</taxon>
        <taxon>Fungi</taxon>
        <taxon>Dikarya</taxon>
        <taxon>Basidiomycota</taxon>
        <taxon>Agaricomycotina</taxon>
        <taxon>Agaricomycetes</taxon>
        <taxon>Russulales</taxon>
        <taxon>Russulaceae</taxon>
        <taxon>Russula</taxon>
    </lineage>
</organism>
<evidence type="ECO:0000313" key="2">
    <source>
        <dbReference type="EMBL" id="KAF8479769.1"/>
    </source>
</evidence>
<feature type="region of interest" description="Disordered" evidence="1">
    <location>
        <begin position="97"/>
        <end position="178"/>
    </location>
</feature>
<reference evidence="2" key="1">
    <citation type="submission" date="2019-10" db="EMBL/GenBank/DDBJ databases">
        <authorList>
            <consortium name="DOE Joint Genome Institute"/>
            <person name="Kuo A."/>
            <person name="Miyauchi S."/>
            <person name="Kiss E."/>
            <person name="Drula E."/>
            <person name="Kohler A."/>
            <person name="Sanchez-Garcia M."/>
            <person name="Andreopoulos B."/>
            <person name="Barry K.W."/>
            <person name="Bonito G."/>
            <person name="Buee M."/>
            <person name="Carver A."/>
            <person name="Chen C."/>
            <person name="Cichocki N."/>
            <person name="Clum A."/>
            <person name="Culley D."/>
            <person name="Crous P.W."/>
            <person name="Fauchery L."/>
            <person name="Girlanda M."/>
            <person name="Hayes R."/>
            <person name="Keri Z."/>
            <person name="LaButti K."/>
            <person name="Lipzen A."/>
            <person name="Lombard V."/>
            <person name="Magnuson J."/>
            <person name="Maillard F."/>
            <person name="Morin E."/>
            <person name="Murat C."/>
            <person name="Nolan M."/>
            <person name="Ohm R."/>
            <person name="Pangilinan J."/>
            <person name="Pereira M."/>
            <person name="Perotto S."/>
            <person name="Peter M."/>
            <person name="Riley R."/>
            <person name="Sitrit Y."/>
            <person name="Stielow B."/>
            <person name="Szollosi G."/>
            <person name="Zifcakova L."/>
            <person name="Stursova M."/>
            <person name="Spatafora J.W."/>
            <person name="Tedersoo L."/>
            <person name="Vaario L.-M."/>
            <person name="Yamada A."/>
            <person name="Yan M."/>
            <person name="Wang P."/>
            <person name="Xu J."/>
            <person name="Bruns T."/>
            <person name="Baldrian P."/>
            <person name="Vilgalys R."/>
            <person name="Henrissat B."/>
            <person name="Grigoriev I.V."/>
            <person name="Hibbett D."/>
            <person name="Nagy L.G."/>
            <person name="Martin F.M."/>
        </authorList>
    </citation>
    <scope>NUCLEOTIDE SEQUENCE</scope>
    <source>
        <strain evidence="2">Prilba</strain>
    </source>
</reference>
<feature type="compositionally biased region" description="Polar residues" evidence="1">
    <location>
        <begin position="164"/>
        <end position="177"/>
    </location>
</feature>
<accession>A0A9P5MVH2</accession>
<feature type="compositionally biased region" description="Low complexity" evidence="1">
    <location>
        <begin position="103"/>
        <end position="114"/>
    </location>
</feature>
<dbReference type="Proteomes" id="UP000759537">
    <property type="component" value="Unassembled WGS sequence"/>
</dbReference>
<dbReference type="EMBL" id="WHVB01000009">
    <property type="protein sequence ID" value="KAF8479769.1"/>
    <property type="molecule type" value="Genomic_DNA"/>
</dbReference>
<protein>
    <submittedName>
        <fullName evidence="2">Uncharacterized protein</fullName>
    </submittedName>
</protein>
<reference evidence="2" key="2">
    <citation type="journal article" date="2020" name="Nat. Commun.">
        <title>Large-scale genome sequencing of mycorrhizal fungi provides insights into the early evolution of symbiotic traits.</title>
        <authorList>
            <person name="Miyauchi S."/>
            <person name="Kiss E."/>
            <person name="Kuo A."/>
            <person name="Drula E."/>
            <person name="Kohler A."/>
            <person name="Sanchez-Garcia M."/>
            <person name="Morin E."/>
            <person name="Andreopoulos B."/>
            <person name="Barry K.W."/>
            <person name="Bonito G."/>
            <person name="Buee M."/>
            <person name="Carver A."/>
            <person name="Chen C."/>
            <person name="Cichocki N."/>
            <person name="Clum A."/>
            <person name="Culley D."/>
            <person name="Crous P.W."/>
            <person name="Fauchery L."/>
            <person name="Girlanda M."/>
            <person name="Hayes R.D."/>
            <person name="Keri Z."/>
            <person name="LaButti K."/>
            <person name="Lipzen A."/>
            <person name="Lombard V."/>
            <person name="Magnuson J."/>
            <person name="Maillard F."/>
            <person name="Murat C."/>
            <person name="Nolan M."/>
            <person name="Ohm R.A."/>
            <person name="Pangilinan J."/>
            <person name="Pereira M.F."/>
            <person name="Perotto S."/>
            <person name="Peter M."/>
            <person name="Pfister S."/>
            <person name="Riley R."/>
            <person name="Sitrit Y."/>
            <person name="Stielow J.B."/>
            <person name="Szollosi G."/>
            <person name="Zifcakova L."/>
            <person name="Stursova M."/>
            <person name="Spatafora J.W."/>
            <person name="Tedersoo L."/>
            <person name="Vaario L.M."/>
            <person name="Yamada A."/>
            <person name="Yan M."/>
            <person name="Wang P."/>
            <person name="Xu J."/>
            <person name="Bruns T."/>
            <person name="Baldrian P."/>
            <person name="Vilgalys R."/>
            <person name="Dunand C."/>
            <person name="Henrissat B."/>
            <person name="Grigoriev I.V."/>
            <person name="Hibbett D."/>
            <person name="Nagy L.G."/>
            <person name="Martin F.M."/>
        </authorList>
    </citation>
    <scope>NUCLEOTIDE SEQUENCE</scope>
    <source>
        <strain evidence="2">Prilba</strain>
    </source>
</reference>
<proteinExistence type="predicted"/>
<name>A0A9P5MVH2_9AGAM</name>
<evidence type="ECO:0000256" key="1">
    <source>
        <dbReference type="SAM" id="MobiDB-lite"/>
    </source>
</evidence>
<feature type="compositionally biased region" description="Polar residues" evidence="1">
    <location>
        <begin position="33"/>
        <end position="43"/>
    </location>
</feature>
<gene>
    <name evidence="2" type="ORF">DFH94DRAFT_496371</name>
</gene>